<keyword evidence="7 9" id="KW-0067">ATP-binding</keyword>
<dbReference type="GO" id="GO:0004363">
    <property type="term" value="F:glutathione synthase activity"/>
    <property type="evidence" value="ECO:0007669"/>
    <property type="project" value="UniProtKB-UniRule"/>
</dbReference>
<dbReference type="eggNOG" id="KOG0021">
    <property type="taxonomic scope" value="Eukaryota"/>
</dbReference>
<feature type="binding site" evidence="11">
    <location>
        <position position="152"/>
    </location>
    <ligand>
        <name>Mg(2+)</name>
        <dbReference type="ChEBI" id="CHEBI:18420"/>
    </ligand>
</feature>
<dbReference type="SUPFAM" id="SSF56059">
    <property type="entry name" value="Glutathione synthetase ATP-binding domain-like"/>
    <property type="match status" value="1"/>
</dbReference>
<gene>
    <name evidence="13" type="ORF">DOTSEDRAFT_89101</name>
</gene>
<evidence type="ECO:0000256" key="2">
    <source>
        <dbReference type="ARBA" id="ARBA00010385"/>
    </source>
</evidence>
<dbReference type="Gene3D" id="3.40.50.1760">
    <property type="entry name" value="Glutathione synthase, substrate-binding domain superfamily, eukaryotic"/>
    <property type="match status" value="1"/>
</dbReference>
<dbReference type="InterPro" id="IPR004887">
    <property type="entry name" value="GSH_synth_subst-bd"/>
</dbReference>
<evidence type="ECO:0000256" key="4">
    <source>
        <dbReference type="ARBA" id="ARBA00022684"/>
    </source>
</evidence>
<dbReference type="EC" id="6.3.2.3" evidence="9"/>
<dbReference type="GO" id="GO:0043295">
    <property type="term" value="F:glutathione binding"/>
    <property type="evidence" value="ECO:0007669"/>
    <property type="project" value="UniProtKB-UniRule"/>
</dbReference>
<dbReference type="OMA" id="DWQINHG"/>
<dbReference type="InterPro" id="IPR016185">
    <property type="entry name" value="PreATP-grasp_dom_sf"/>
</dbReference>
<keyword evidence="5 9" id="KW-0479">Metal-binding</keyword>
<keyword evidence="6 9" id="KW-0547">Nucleotide-binding</keyword>
<feature type="domain" description="Glutathione synthase substrate-binding" evidence="12">
    <location>
        <begin position="219"/>
        <end position="321"/>
    </location>
</feature>
<dbReference type="EMBL" id="KB446540">
    <property type="protein sequence ID" value="EME43161.1"/>
    <property type="molecule type" value="Genomic_DNA"/>
</dbReference>
<evidence type="ECO:0000256" key="8">
    <source>
        <dbReference type="ARBA" id="ARBA00022842"/>
    </source>
</evidence>
<dbReference type="Pfam" id="PF03199">
    <property type="entry name" value="GSH_synthase"/>
    <property type="match status" value="1"/>
</dbReference>
<dbReference type="GO" id="GO:0005524">
    <property type="term" value="F:ATP binding"/>
    <property type="evidence" value="ECO:0007669"/>
    <property type="project" value="UniProtKB-UniRule"/>
</dbReference>
<dbReference type="Gene3D" id="1.10.1080.10">
    <property type="entry name" value="Glutathione Synthetase, Chain A, domain 3"/>
    <property type="match status" value="1"/>
</dbReference>
<comment type="catalytic activity">
    <reaction evidence="9">
        <text>gamma-L-glutamyl-L-cysteine + glycine + ATP = glutathione + ADP + phosphate + H(+)</text>
        <dbReference type="Rhea" id="RHEA:13557"/>
        <dbReference type="ChEBI" id="CHEBI:15378"/>
        <dbReference type="ChEBI" id="CHEBI:30616"/>
        <dbReference type="ChEBI" id="CHEBI:43474"/>
        <dbReference type="ChEBI" id="CHEBI:57305"/>
        <dbReference type="ChEBI" id="CHEBI:57925"/>
        <dbReference type="ChEBI" id="CHEBI:58173"/>
        <dbReference type="ChEBI" id="CHEBI:456216"/>
        <dbReference type="EC" id="6.3.2.3"/>
    </reaction>
</comment>
<dbReference type="GO" id="GO:0005829">
    <property type="term" value="C:cytosol"/>
    <property type="evidence" value="ECO:0007669"/>
    <property type="project" value="TreeGrafter"/>
</dbReference>
<dbReference type="InterPro" id="IPR005615">
    <property type="entry name" value="Glutathione_synthase"/>
</dbReference>
<dbReference type="PANTHER" id="PTHR11130">
    <property type="entry name" value="GLUTATHIONE SYNTHETASE"/>
    <property type="match status" value="1"/>
</dbReference>
<comment type="cofactor">
    <cofactor evidence="9 11">
        <name>Mg(2+)</name>
        <dbReference type="ChEBI" id="CHEBI:18420"/>
    </cofactor>
    <text evidence="9 11">Binds 1 Mg(2+) ion per subunit.</text>
</comment>
<comment type="pathway">
    <text evidence="1 9">Sulfur metabolism; glutathione biosynthesis; glutathione from L-cysteine and L-glutamate: step 2/2.</text>
</comment>
<accession>M2YMD5</accession>
<feature type="binding site" evidence="10">
    <location>
        <position position="443"/>
    </location>
    <ligand>
        <name>ATP</name>
        <dbReference type="ChEBI" id="CHEBI:30616"/>
    </ligand>
</feature>
<keyword evidence="4 9" id="KW-0317">Glutathione biosynthesis</keyword>
<evidence type="ECO:0000259" key="12">
    <source>
        <dbReference type="Pfam" id="PF03199"/>
    </source>
</evidence>
<sequence>MIPNPCPTSNDYSMTLTDDNLERLTSEVKDYQITHGSLLKLVGYEAESTVPARPVNVSLAPTAFPATALRNALDLQPLYNELYMKAASDERWLAEILGPLIQHDEFIAALWGIWLKVKEVGAVQPIVCGIFRSDYMLHSELGYTGLKQVEMNTFSVAGACHGERVAGMHRHLRRVRTVEETFTPGGELSGNDNTQFLVRVLQKAHQVYNDLRITTSRLCILMIVQPSNFNVADERPLEYSLWDNHVPCYRCEWQEILTRTTISPDRTLHFTPRPNGPCLEVSVVYYRAGYQAIEYDEPGTEGRLRLELSRAIQCPDVLTHLTTFKAVQEALTTPGALERFLSPGTAQRVRETFMPMQVLNASTAGLKARARAIRRETARNCVLKPNLEGGGNNVHGEAIVDFLKTVPEEGWGKYVLMKQIETPGEEGCLMMLDGIYQGGVVSELGVLGTCLWERERGSVQVLSSETAGWTFKTKPEDVKEMSVVKGYGCFDSPNLVED</sequence>
<dbReference type="PANTHER" id="PTHR11130:SF0">
    <property type="entry name" value="GLUTATHIONE SYNTHETASE"/>
    <property type="match status" value="1"/>
</dbReference>
<feature type="binding site" evidence="10">
    <location>
        <position position="132"/>
    </location>
    <ligand>
        <name>substrate</name>
    </ligand>
</feature>
<dbReference type="Proteomes" id="UP000016933">
    <property type="component" value="Unassembled WGS sequence"/>
</dbReference>
<keyword evidence="8 9" id="KW-0460">Magnesium</keyword>
<evidence type="ECO:0000256" key="7">
    <source>
        <dbReference type="ARBA" id="ARBA00022840"/>
    </source>
</evidence>
<dbReference type="Gene3D" id="3.30.1490.80">
    <property type="match status" value="1"/>
</dbReference>
<feature type="binding site" evidence="10">
    <location>
        <position position="474"/>
    </location>
    <ligand>
        <name>ATP</name>
        <dbReference type="ChEBI" id="CHEBI:30616"/>
    </ligand>
</feature>
<dbReference type="UniPathway" id="UPA00142">
    <property type="reaction ID" value="UER00210"/>
</dbReference>
<reference evidence="13 14" key="2">
    <citation type="journal article" date="2012" name="PLoS Pathog.">
        <title>Diverse lifestyles and strategies of plant pathogenesis encoded in the genomes of eighteen Dothideomycetes fungi.</title>
        <authorList>
            <person name="Ohm R.A."/>
            <person name="Feau N."/>
            <person name="Henrissat B."/>
            <person name="Schoch C.L."/>
            <person name="Horwitz B.A."/>
            <person name="Barry K.W."/>
            <person name="Condon B.J."/>
            <person name="Copeland A.C."/>
            <person name="Dhillon B."/>
            <person name="Glaser F."/>
            <person name="Hesse C.N."/>
            <person name="Kosti I."/>
            <person name="LaButti K."/>
            <person name="Lindquist E.A."/>
            <person name="Lucas S."/>
            <person name="Salamov A.A."/>
            <person name="Bradshaw R.E."/>
            <person name="Ciuffetti L."/>
            <person name="Hamelin R.C."/>
            <person name="Kema G.H.J."/>
            <person name="Lawrence C."/>
            <person name="Scott J.A."/>
            <person name="Spatafora J.W."/>
            <person name="Turgeon B.G."/>
            <person name="de Wit P.J.G.M."/>
            <person name="Zhong S."/>
            <person name="Goodwin S.B."/>
            <person name="Grigoriev I.V."/>
        </authorList>
    </citation>
    <scope>NUCLEOTIDE SEQUENCE [LARGE SCALE GENOMIC DNA]</scope>
    <source>
        <strain evidence="14">NZE10 / CBS 128990</strain>
    </source>
</reference>
<protein>
    <recommendedName>
        <fullName evidence="9">Glutathione synthetase</fullName>
        <shortName evidence="9">GSH-S</shortName>
        <ecNumber evidence="9">6.3.2.3</ecNumber>
    </recommendedName>
</protein>
<feature type="binding site" evidence="11">
    <location>
        <position position="388"/>
    </location>
    <ligand>
        <name>Mg(2+)</name>
        <dbReference type="ChEBI" id="CHEBI:18420"/>
    </ligand>
</feature>
<feature type="binding site" evidence="10">
    <location>
        <position position="480"/>
    </location>
    <ligand>
        <name>ATP</name>
        <dbReference type="ChEBI" id="CHEBI:30616"/>
    </ligand>
</feature>
<dbReference type="GO" id="GO:0000287">
    <property type="term" value="F:magnesium ion binding"/>
    <property type="evidence" value="ECO:0007669"/>
    <property type="project" value="UniProtKB-UniRule"/>
</dbReference>
<dbReference type="OrthoDB" id="2020073at2759"/>
<evidence type="ECO:0000256" key="11">
    <source>
        <dbReference type="PIRSR" id="PIRSR001558-2"/>
    </source>
</evidence>
<dbReference type="AlphaFoldDB" id="M2YMD5"/>
<dbReference type="STRING" id="675120.M2YMD5"/>
<feature type="binding site" evidence="11">
    <location>
        <position position="150"/>
    </location>
    <ligand>
        <name>Mg(2+)</name>
        <dbReference type="ChEBI" id="CHEBI:18420"/>
    </ligand>
</feature>
<evidence type="ECO:0000256" key="3">
    <source>
        <dbReference type="ARBA" id="ARBA00022598"/>
    </source>
</evidence>
<feature type="binding site" evidence="10">
    <location>
        <position position="325"/>
    </location>
    <ligand>
        <name>ATP</name>
        <dbReference type="ChEBI" id="CHEBI:30616"/>
    </ligand>
</feature>
<dbReference type="Pfam" id="PF03917">
    <property type="entry name" value="GSH_synth_ATP"/>
    <property type="match status" value="1"/>
</dbReference>
<dbReference type="Gene3D" id="3.30.470.20">
    <property type="entry name" value="ATP-grasp fold, B domain"/>
    <property type="match status" value="1"/>
</dbReference>
<proteinExistence type="inferred from homology"/>
<reference evidence="14" key="1">
    <citation type="journal article" date="2012" name="PLoS Genet.">
        <title>The genomes of the fungal plant pathogens Cladosporium fulvum and Dothistroma septosporum reveal adaptation to different hosts and lifestyles but also signatures of common ancestry.</title>
        <authorList>
            <person name="de Wit P.J.G.M."/>
            <person name="van der Burgt A."/>
            <person name="Oekmen B."/>
            <person name="Stergiopoulos I."/>
            <person name="Abd-Elsalam K.A."/>
            <person name="Aerts A.L."/>
            <person name="Bahkali A.H."/>
            <person name="Beenen H.G."/>
            <person name="Chettri P."/>
            <person name="Cox M.P."/>
            <person name="Datema E."/>
            <person name="de Vries R.P."/>
            <person name="Dhillon B."/>
            <person name="Ganley A.R."/>
            <person name="Griffiths S.A."/>
            <person name="Guo Y."/>
            <person name="Hamelin R.C."/>
            <person name="Henrissat B."/>
            <person name="Kabir M.S."/>
            <person name="Jashni M.K."/>
            <person name="Kema G."/>
            <person name="Klaubauf S."/>
            <person name="Lapidus A."/>
            <person name="Levasseur A."/>
            <person name="Lindquist E."/>
            <person name="Mehrabi R."/>
            <person name="Ohm R.A."/>
            <person name="Owen T.J."/>
            <person name="Salamov A."/>
            <person name="Schwelm A."/>
            <person name="Schijlen E."/>
            <person name="Sun H."/>
            <person name="van den Burg H.A."/>
            <person name="van Ham R.C.H.J."/>
            <person name="Zhang S."/>
            <person name="Goodwin S.B."/>
            <person name="Grigoriev I.V."/>
            <person name="Collemare J."/>
            <person name="Bradshaw R.E."/>
        </authorList>
    </citation>
    <scope>NUCLEOTIDE SEQUENCE [LARGE SCALE GENOMIC DNA]</scope>
    <source>
        <strain evidence="14">NZE10 / CBS 128990</strain>
    </source>
</reference>
<evidence type="ECO:0000313" key="13">
    <source>
        <dbReference type="EMBL" id="EME43161.1"/>
    </source>
</evidence>
<evidence type="ECO:0000313" key="14">
    <source>
        <dbReference type="Proteomes" id="UP000016933"/>
    </source>
</evidence>
<dbReference type="SUPFAM" id="SSF52440">
    <property type="entry name" value="PreATP-grasp domain"/>
    <property type="match status" value="1"/>
</dbReference>
<evidence type="ECO:0000256" key="1">
    <source>
        <dbReference type="ARBA" id="ARBA00004965"/>
    </source>
</evidence>
<dbReference type="HOGENOM" id="CLU_025152_2_1_1"/>
<name>M2YMD5_DOTSN</name>
<feature type="binding site" evidence="10">
    <location>
        <position position="150"/>
    </location>
    <ligand>
        <name>ATP</name>
        <dbReference type="ChEBI" id="CHEBI:30616"/>
    </ligand>
</feature>
<evidence type="ECO:0000256" key="6">
    <source>
        <dbReference type="ARBA" id="ARBA00022741"/>
    </source>
</evidence>
<evidence type="ECO:0000256" key="5">
    <source>
        <dbReference type="ARBA" id="ARBA00022723"/>
    </source>
</evidence>
<feature type="binding site" evidence="10">
    <location>
        <begin position="417"/>
        <end position="420"/>
    </location>
    <ligand>
        <name>ATP</name>
        <dbReference type="ChEBI" id="CHEBI:30616"/>
    </ligand>
</feature>
<dbReference type="PIRSF" id="PIRSF001558">
    <property type="entry name" value="GSHase"/>
    <property type="match status" value="1"/>
</dbReference>
<dbReference type="InterPro" id="IPR014042">
    <property type="entry name" value="Glutathione_synthase_a-hlx"/>
</dbReference>
<evidence type="ECO:0000256" key="10">
    <source>
        <dbReference type="PIRSR" id="PIRSR001558-1"/>
    </source>
</evidence>
<dbReference type="InterPro" id="IPR014709">
    <property type="entry name" value="Glutathione_synthase_C_euk"/>
</dbReference>
<evidence type="ECO:0000256" key="9">
    <source>
        <dbReference type="PIRNR" id="PIRNR001558"/>
    </source>
</evidence>
<dbReference type="InterPro" id="IPR014049">
    <property type="entry name" value="Glutathione_synthase_N_euk"/>
</dbReference>
<comment type="similarity">
    <text evidence="2 9">Belongs to the eukaryotic GSH synthase family.</text>
</comment>
<feature type="binding site" evidence="10">
    <location>
        <begin position="384"/>
        <end position="393"/>
    </location>
    <ligand>
        <name>ATP</name>
        <dbReference type="ChEBI" id="CHEBI:30616"/>
    </ligand>
</feature>
<dbReference type="Gene3D" id="3.30.1490.50">
    <property type="match status" value="1"/>
</dbReference>
<keyword evidence="3 9" id="KW-0436">Ligase</keyword>
<organism evidence="13 14">
    <name type="scientific">Dothistroma septosporum (strain NZE10 / CBS 128990)</name>
    <name type="common">Red band needle blight fungus</name>
    <name type="synonym">Mycosphaerella pini</name>
    <dbReference type="NCBI Taxonomy" id="675120"/>
    <lineage>
        <taxon>Eukaryota</taxon>
        <taxon>Fungi</taxon>
        <taxon>Dikarya</taxon>
        <taxon>Ascomycota</taxon>
        <taxon>Pezizomycotina</taxon>
        <taxon>Dothideomycetes</taxon>
        <taxon>Dothideomycetidae</taxon>
        <taxon>Mycosphaerellales</taxon>
        <taxon>Mycosphaerellaceae</taxon>
        <taxon>Dothistroma</taxon>
    </lineage>
</organism>
<dbReference type="InterPro" id="IPR037013">
    <property type="entry name" value="GSH-S_sub-bd_sf"/>
</dbReference>
<keyword evidence="14" id="KW-1185">Reference proteome</keyword>
<dbReference type="NCBIfam" id="TIGR01986">
    <property type="entry name" value="glut_syn_euk"/>
    <property type="match status" value="1"/>
</dbReference>